<feature type="compositionally biased region" description="Gly residues" evidence="1">
    <location>
        <begin position="468"/>
        <end position="485"/>
    </location>
</feature>
<dbReference type="InterPro" id="IPR038332">
    <property type="entry name" value="PPE_sf"/>
</dbReference>
<protein>
    <submittedName>
        <fullName evidence="2">Uncharacterized protein</fullName>
    </submittedName>
</protein>
<evidence type="ECO:0000256" key="1">
    <source>
        <dbReference type="SAM" id="MobiDB-lite"/>
    </source>
</evidence>
<feature type="compositionally biased region" description="Basic and acidic residues" evidence="1">
    <location>
        <begin position="582"/>
        <end position="602"/>
    </location>
</feature>
<feature type="compositionally biased region" description="Gly residues" evidence="1">
    <location>
        <begin position="426"/>
        <end position="442"/>
    </location>
</feature>
<dbReference type="AlphaFoldDB" id="A0A918NWD9"/>
<accession>A0A918NWD9</accession>
<feature type="region of interest" description="Disordered" evidence="1">
    <location>
        <begin position="141"/>
        <end position="173"/>
    </location>
</feature>
<evidence type="ECO:0000313" key="3">
    <source>
        <dbReference type="Proteomes" id="UP000619244"/>
    </source>
</evidence>
<feature type="compositionally biased region" description="Polar residues" evidence="1">
    <location>
        <begin position="522"/>
        <end position="537"/>
    </location>
</feature>
<keyword evidence="3" id="KW-1185">Reference proteome</keyword>
<reference evidence="2" key="1">
    <citation type="journal article" date="2014" name="Int. J. Syst. Evol. Microbiol.">
        <title>Complete genome sequence of Corynebacterium casei LMG S-19264T (=DSM 44701T), isolated from a smear-ripened cheese.</title>
        <authorList>
            <consortium name="US DOE Joint Genome Institute (JGI-PGF)"/>
            <person name="Walter F."/>
            <person name="Albersmeier A."/>
            <person name="Kalinowski J."/>
            <person name="Ruckert C."/>
        </authorList>
    </citation>
    <scope>NUCLEOTIDE SEQUENCE</scope>
    <source>
        <strain evidence="2">JCM 4790</strain>
    </source>
</reference>
<feature type="compositionally biased region" description="Low complexity" evidence="1">
    <location>
        <begin position="381"/>
        <end position="414"/>
    </location>
</feature>
<evidence type="ECO:0000313" key="2">
    <source>
        <dbReference type="EMBL" id="GGY01709.1"/>
    </source>
</evidence>
<dbReference type="EMBL" id="BMVU01000046">
    <property type="protein sequence ID" value="GGY01709.1"/>
    <property type="molecule type" value="Genomic_DNA"/>
</dbReference>
<feature type="compositionally biased region" description="Gly residues" evidence="1">
    <location>
        <begin position="361"/>
        <end position="380"/>
    </location>
</feature>
<dbReference type="Gene3D" id="1.20.1260.20">
    <property type="entry name" value="PPE superfamily"/>
    <property type="match status" value="1"/>
</dbReference>
<dbReference type="InterPro" id="IPR036689">
    <property type="entry name" value="ESAT-6-like_sf"/>
</dbReference>
<name>A0A918NWD9_9ACTN</name>
<feature type="region of interest" description="Disordered" evidence="1">
    <location>
        <begin position="212"/>
        <end position="246"/>
    </location>
</feature>
<dbReference type="RefSeq" id="WP_190193880.1">
    <property type="nucleotide sequence ID" value="NZ_BMVU01000046.1"/>
</dbReference>
<feature type="compositionally biased region" description="Basic and acidic residues" evidence="1">
    <location>
        <begin position="151"/>
        <end position="171"/>
    </location>
</feature>
<reference evidence="2" key="2">
    <citation type="submission" date="2020-09" db="EMBL/GenBank/DDBJ databases">
        <authorList>
            <person name="Sun Q."/>
            <person name="Ohkuma M."/>
        </authorList>
    </citation>
    <scope>NUCLEOTIDE SEQUENCE</scope>
    <source>
        <strain evidence="2">JCM 4790</strain>
    </source>
</reference>
<dbReference type="SUPFAM" id="SSF140453">
    <property type="entry name" value="EsxAB dimer-like"/>
    <property type="match status" value="1"/>
</dbReference>
<organism evidence="2 3">
    <name type="scientific">Streptomyces minutiscleroticus</name>
    <dbReference type="NCBI Taxonomy" id="68238"/>
    <lineage>
        <taxon>Bacteria</taxon>
        <taxon>Bacillati</taxon>
        <taxon>Actinomycetota</taxon>
        <taxon>Actinomycetes</taxon>
        <taxon>Kitasatosporales</taxon>
        <taxon>Streptomycetaceae</taxon>
        <taxon>Streptomyces</taxon>
    </lineage>
</organism>
<feature type="compositionally biased region" description="Low complexity" evidence="1">
    <location>
        <begin position="457"/>
        <end position="467"/>
    </location>
</feature>
<feature type="compositionally biased region" description="Low complexity" evidence="1">
    <location>
        <begin position="303"/>
        <end position="324"/>
    </location>
</feature>
<dbReference type="Proteomes" id="UP000619244">
    <property type="component" value="Unassembled WGS sequence"/>
</dbReference>
<comment type="caution">
    <text evidence="2">The sequence shown here is derived from an EMBL/GenBank/DDBJ whole genome shotgun (WGS) entry which is preliminary data.</text>
</comment>
<feature type="compositionally biased region" description="Polar residues" evidence="1">
    <location>
        <begin position="338"/>
        <end position="350"/>
    </location>
</feature>
<gene>
    <name evidence="2" type="ORF">GCM10010358_64570</name>
</gene>
<feature type="region of interest" description="Disordered" evidence="1">
    <location>
        <begin position="293"/>
        <end position="608"/>
    </location>
</feature>
<proteinExistence type="predicted"/>
<sequence>MGDEKQQQNDHKADLEQVAQQVGIIDAANTVSDMLSGTFFGRVRFFGTTSFEGHRLNDMIDLVESANPADLESAGEALWNARTAINEAAEELKGHIERVDWEGEAGDAFRTWGSQLVKDTQKLAEYADAAGTQIAAAGTGLASVRSSMPPRDNRSDPKTVDDIPKDKRVESNDEYTAAVKAEKHRQEAINQMNRLASFYKVSEEALANQEPPVFRPMGNVGVPRPERPRDWRGPGAAQEGATAGSVRETDSVVRYASHSAMGDPDLGRDTPPLQEAKEGITYPDRAVGTEINSVGTLPQETRPATSAPSVTTSGGSSGGTAIPPFVSGSAAPAFGTATGRTSGLSKTNGPRTPFPAQGRAGTPGGTAAGSTGRGSSGQGQVGRAAATGQAGARGATGQAGRAAATGQAVARGATPAAGRTPMANGISGGTSRTGGAAAGRVGGTPASGAGRAGGAVGRAKAADATGAGRSGGVVGGKPVTGGTSGTSGTKVPRGTVVGTEGATGPRKTSGTPGQRGVIGAATNPTPGRTPRRSTNNPDGVVGSPKNLTSKSRNRGRFSGGTGLVRGPASEEDLGTTGGARRPQRERSSGEDERRSPDIERRNAPPTND</sequence>